<name>A0A6N2MC90_SALVM</name>
<dbReference type="EMBL" id="CAADRP010001763">
    <property type="protein sequence ID" value="VFU51570.1"/>
    <property type="molecule type" value="Genomic_DNA"/>
</dbReference>
<evidence type="ECO:0000313" key="1">
    <source>
        <dbReference type="EMBL" id="VFU51570.1"/>
    </source>
</evidence>
<reference evidence="1" key="1">
    <citation type="submission" date="2019-03" db="EMBL/GenBank/DDBJ databases">
        <authorList>
            <person name="Mank J."/>
            <person name="Almeida P."/>
        </authorList>
    </citation>
    <scope>NUCLEOTIDE SEQUENCE</scope>
    <source>
        <strain evidence="1">78183</strain>
    </source>
</reference>
<dbReference type="AlphaFoldDB" id="A0A6N2MC90"/>
<sequence>MRTIARSTIKYGNLPTPRRRLTQIRPEFLTQFHNSLKNPKSLTILYLGNPNSTLQFSKNNQVTILICSSSQIHVSIWLFNLCR</sequence>
<accession>A0A6N2MC90</accession>
<gene>
    <name evidence="1" type="ORF">SVIM_LOCUS349106</name>
</gene>
<protein>
    <submittedName>
        <fullName evidence="1">Uncharacterized protein</fullName>
    </submittedName>
</protein>
<organism evidence="1">
    <name type="scientific">Salix viminalis</name>
    <name type="common">Common osier</name>
    <name type="synonym">Basket willow</name>
    <dbReference type="NCBI Taxonomy" id="40686"/>
    <lineage>
        <taxon>Eukaryota</taxon>
        <taxon>Viridiplantae</taxon>
        <taxon>Streptophyta</taxon>
        <taxon>Embryophyta</taxon>
        <taxon>Tracheophyta</taxon>
        <taxon>Spermatophyta</taxon>
        <taxon>Magnoliopsida</taxon>
        <taxon>eudicotyledons</taxon>
        <taxon>Gunneridae</taxon>
        <taxon>Pentapetalae</taxon>
        <taxon>rosids</taxon>
        <taxon>fabids</taxon>
        <taxon>Malpighiales</taxon>
        <taxon>Salicaceae</taxon>
        <taxon>Saliceae</taxon>
        <taxon>Salix</taxon>
    </lineage>
</organism>
<proteinExistence type="predicted"/>